<protein>
    <submittedName>
        <fullName evidence="5">Cerato-platanin 5</fullName>
    </submittedName>
</protein>
<dbReference type="Proteomes" id="UP000054988">
    <property type="component" value="Unassembled WGS sequence"/>
</dbReference>
<evidence type="ECO:0000256" key="2">
    <source>
        <dbReference type="ARBA" id="ARBA00010421"/>
    </source>
</evidence>
<feature type="chain" id="PRO_5007726910" evidence="4">
    <location>
        <begin position="19"/>
        <end position="146"/>
    </location>
</feature>
<keyword evidence="4" id="KW-0732">Signal</keyword>
<comment type="subcellular location">
    <subcellularLocation>
        <location evidence="1">Secreted</location>
    </subcellularLocation>
</comment>
<evidence type="ECO:0000256" key="4">
    <source>
        <dbReference type="SAM" id="SignalP"/>
    </source>
</evidence>
<gene>
    <name evidence="5" type="primary">CP5</name>
    <name evidence="6" type="ORF">WG66_6289</name>
</gene>
<dbReference type="EMBL" id="JX426108">
    <property type="protein sequence ID" value="AGL40526.1"/>
    <property type="molecule type" value="Genomic_DNA"/>
</dbReference>
<name>S4UQ22_MONRR</name>
<evidence type="ECO:0000313" key="7">
    <source>
        <dbReference type="Proteomes" id="UP000054988"/>
    </source>
</evidence>
<dbReference type="InterPro" id="IPR010829">
    <property type="entry name" value="Cerato-platanin"/>
</dbReference>
<evidence type="ECO:0000313" key="5">
    <source>
        <dbReference type="EMBL" id="AGL40526.1"/>
    </source>
</evidence>
<dbReference type="CDD" id="cd22778">
    <property type="entry name" value="DPBB_CEPL-like"/>
    <property type="match status" value="1"/>
</dbReference>
<keyword evidence="3" id="KW-0964">Secreted</keyword>
<reference evidence="5" key="2">
    <citation type="journal article" date="2013" name="Mol. Plant Microbe Interact.">
        <title>Functional diversification of cerato-platanins in Moniliophthora perniciosa as seen by differential expression and protein function specialization.</title>
        <authorList>
            <person name="de O Barsottini M.R."/>
            <person name="de Oliveira J.F."/>
            <person name="Adamoski D."/>
            <person name="Teixeira P.J."/>
            <person name="do Prado P.F."/>
            <person name="Tiezzi H.O."/>
            <person name="Sforca M.L."/>
            <person name="Cassago A."/>
            <person name="Portugal R.V."/>
            <person name="de Oliveira P.S."/>
            <person name="de M Zeri A.C."/>
            <person name="Dias S.M."/>
            <person name="Pereira G.A."/>
            <person name="Ambrosio A.L."/>
        </authorList>
    </citation>
    <scope>NUCLEOTIDE SEQUENCE</scope>
    <source>
        <strain evidence="5">MCA2977</strain>
    </source>
</reference>
<dbReference type="AlphaFoldDB" id="S4UQ22"/>
<reference evidence="5" key="1">
    <citation type="submission" date="2012-07" db="EMBL/GenBank/DDBJ databases">
        <authorList>
            <person name="Barsottini M.R.O."/>
            <person name="Oliveira J.F."/>
            <person name="Teixeira P."/>
            <person name="Pereira G.A.G."/>
            <person name="Ambrosio A.L.B."/>
            <person name="Dias S.M.G."/>
        </authorList>
    </citation>
    <scope>NUCLEOTIDE SEQUENCE</scope>
    <source>
        <strain evidence="5">MCA2977</strain>
    </source>
</reference>
<feature type="signal peptide" evidence="4">
    <location>
        <begin position="1"/>
        <end position="18"/>
    </location>
</feature>
<reference evidence="6 7" key="3">
    <citation type="submission" date="2015-12" db="EMBL/GenBank/DDBJ databases">
        <title>Draft genome sequence of Moniliophthora roreri, the causal agent of frosty pod rot of cacao.</title>
        <authorList>
            <person name="Aime M.C."/>
            <person name="Diaz-Valderrama J.R."/>
            <person name="Kijpornyongpan T."/>
            <person name="Phillips-Mora W."/>
        </authorList>
    </citation>
    <scope>NUCLEOTIDE SEQUENCE [LARGE SCALE GENOMIC DNA]</scope>
    <source>
        <strain evidence="6 7">MCA 2952</strain>
    </source>
</reference>
<organism evidence="5">
    <name type="scientific">Moniliophthora roreri</name>
    <name type="common">Frosty pod rot fungus</name>
    <name type="synonym">Monilia roreri</name>
    <dbReference type="NCBI Taxonomy" id="221103"/>
    <lineage>
        <taxon>Eukaryota</taxon>
        <taxon>Fungi</taxon>
        <taxon>Dikarya</taxon>
        <taxon>Basidiomycota</taxon>
        <taxon>Agaricomycotina</taxon>
        <taxon>Agaricomycetes</taxon>
        <taxon>Agaricomycetidae</taxon>
        <taxon>Agaricales</taxon>
        <taxon>Marasmiineae</taxon>
        <taxon>Marasmiaceae</taxon>
        <taxon>Moniliophthora</taxon>
    </lineage>
</organism>
<dbReference type="Pfam" id="PF07249">
    <property type="entry name" value="Cerato-platanin"/>
    <property type="match status" value="1"/>
</dbReference>
<dbReference type="GO" id="GO:0005576">
    <property type="term" value="C:extracellular region"/>
    <property type="evidence" value="ECO:0007669"/>
    <property type="project" value="UniProtKB-SubCell"/>
</dbReference>
<accession>S4UQ22</accession>
<dbReference type="PROSITE" id="PS51257">
    <property type="entry name" value="PROKAR_LIPOPROTEIN"/>
    <property type="match status" value="1"/>
</dbReference>
<comment type="similarity">
    <text evidence="2">Belongs to the cerato-platanin family.</text>
</comment>
<dbReference type="EMBL" id="LATX01001510">
    <property type="protein sequence ID" value="KTB41127.1"/>
    <property type="molecule type" value="Genomic_DNA"/>
</dbReference>
<evidence type="ECO:0000256" key="1">
    <source>
        <dbReference type="ARBA" id="ARBA00004613"/>
    </source>
</evidence>
<dbReference type="Gene3D" id="2.40.40.10">
    <property type="entry name" value="RlpA-like domain"/>
    <property type="match status" value="1"/>
</dbReference>
<evidence type="ECO:0000256" key="3">
    <source>
        <dbReference type="ARBA" id="ARBA00022525"/>
    </source>
</evidence>
<sequence>MKLFAPLLSLALAASCSAWILKWDGVYEQYNQTVSSLACSSVLTEKGYKVLGDIPNFYNFGGAPEGKTQCGSCWKLRYKGNSAFVTVVDRVATDDLFVVATDTVKNLTTFNGVPEGYDWGTVTLFSAYEVDGSCCGFSTGKTCGDP</sequence>
<dbReference type="InterPro" id="IPR036908">
    <property type="entry name" value="RlpA-like_sf"/>
</dbReference>
<evidence type="ECO:0000313" key="6">
    <source>
        <dbReference type="EMBL" id="KTB41127.1"/>
    </source>
</evidence>
<proteinExistence type="inferred from homology"/>